<dbReference type="PROSITE" id="PS00061">
    <property type="entry name" value="ADH_SHORT"/>
    <property type="match status" value="1"/>
</dbReference>
<dbReference type="PRINTS" id="PR00080">
    <property type="entry name" value="SDRFAMILY"/>
</dbReference>
<evidence type="ECO:0000259" key="2">
    <source>
        <dbReference type="SMART" id="SM00822"/>
    </source>
</evidence>
<dbReference type="InterPro" id="IPR036291">
    <property type="entry name" value="NAD(P)-bd_dom_sf"/>
</dbReference>
<accession>A0A1T0CKJ1</accession>
<dbReference type="SMART" id="SM00822">
    <property type="entry name" value="PKS_KR"/>
    <property type="match status" value="1"/>
</dbReference>
<dbReference type="NCBIfam" id="NF006110">
    <property type="entry name" value="PRK08261.1"/>
    <property type="match status" value="1"/>
</dbReference>
<evidence type="ECO:0000313" key="4">
    <source>
        <dbReference type="Proteomes" id="UP000191094"/>
    </source>
</evidence>
<dbReference type="PANTHER" id="PTHR42879:SF2">
    <property type="entry name" value="3-OXOACYL-[ACYL-CARRIER-PROTEIN] REDUCTASE FABG"/>
    <property type="match status" value="1"/>
</dbReference>
<feature type="domain" description="Ketoreductase" evidence="2">
    <location>
        <begin position="226"/>
        <end position="408"/>
    </location>
</feature>
<dbReference type="InterPro" id="IPR050259">
    <property type="entry name" value="SDR"/>
</dbReference>
<gene>
    <name evidence="3" type="ORF">B0682_00990</name>
</gene>
<comment type="similarity">
    <text evidence="1">Belongs to the short-chain dehydrogenases/reductases (SDR) family.</text>
</comment>
<dbReference type="AlphaFoldDB" id="A0A1T0CKJ1"/>
<name>A0A1T0CKJ1_9GAMM</name>
<dbReference type="PANTHER" id="PTHR42879">
    <property type="entry name" value="3-OXOACYL-(ACYL-CARRIER-PROTEIN) REDUCTASE"/>
    <property type="match status" value="1"/>
</dbReference>
<dbReference type="Pfam" id="PF13561">
    <property type="entry name" value="adh_short_C2"/>
    <property type="match status" value="1"/>
</dbReference>
<dbReference type="RefSeq" id="WP_078306230.1">
    <property type="nucleotide sequence ID" value="NZ_MUYT01000001.1"/>
</dbReference>
<dbReference type="InterPro" id="IPR002347">
    <property type="entry name" value="SDR_fam"/>
</dbReference>
<evidence type="ECO:0000256" key="1">
    <source>
        <dbReference type="ARBA" id="ARBA00006484"/>
    </source>
</evidence>
<dbReference type="FunFam" id="3.40.50.720:FF:000338">
    <property type="entry name" value="3-oxoacyl-ACP reductase FabG"/>
    <property type="match status" value="1"/>
</dbReference>
<dbReference type="STRING" id="90241.B0682_00990"/>
<organism evidence="3 4">
    <name type="scientific">Lwoffella lincolnii</name>
    <dbReference type="NCBI Taxonomy" id="90241"/>
    <lineage>
        <taxon>Bacteria</taxon>
        <taxon>Pseudomonadati</taxon>
        <taxon>Pseudomonadota</taxon>
        <taxon>Gammaproteobacteria</taxon>
        <taxon>Moraxellales</taxon>
        <taxon>Moraxellaceae</taxon>
        <taxon>Lwoffella</taxon>
    </lineage>
</organism>
<dbReference type="GO" id="GO:0032787">
    <property type="term" value="P:monocarboxylic acid metabolic process"/>
    <property type="evidence" value="ECO:0007669"/>
    <property type="project" value="UniProtKB-ARBA"/>
</dbReference>
<comment type="caution">
    <text evidence="3">The sequence shown here is derived from an EMBL/GenBank/DDBJ whole genome shotgun (WGS) entry which is preliminary data.</text>
</comment>
<evidence type="ECO:0000313" key="3">
    <source>
        <dbReference type="EMBL" id="OOS22813.1"/>
    </source>
</evidence>
<keyword evidence="4" id="KW-1185">Reference proteome</keyword>
<dbReference type="Gene3D" id="3.40.50.720">
    <property type="entry name" value="NAD(P)-binding Rossmann-like Domain"/>
    <property type="match status" value="2"/>
</dbReference>
<protein>
    <submittedName>
        <fullName evidence="3">3-oxoacyl-ACP reductase</fullName>
    </submittedName>
</protein>
<dbReference type="InterPro" id="IPR057326">
    <property type="entry name" value="KR_dom"/>
</dbReference>
<reference evidence="3 4" key="1">
    <citation type="submission" date="2017-02" db="EMBL/GenBank/DDBJ databases">
        <title>Draft genome sequence of Moraxella lincolnii CCUG 9405T type strain.</title>
        <authorList>
            <person name="Salva-Serra F."/>
            <person name="Engstrom-Jakobsson H."/>
            <person name="Thorell K."/>
            <person name="Jaen-Luchoro D."/>
            <person name="Gonzales-Siles L."/>
            <person name="Karlsson R."/>
            <person name="Yazdan S."/>
            <person name="Boulund F."/>
            <person name="Johnning A."/>
            <person name="Engstrand L."/>
            <person name="Kristiansson E."/>
            <person name="Moore E."/>
        </authorList>
    </citation>
    <scope>NUCLEOTIDE SEQUENCE [LARGE SCALE GENOMIC DNA]</scope>
    <source>
        <strain evidence="3 4">CCUG 9405</strain>
    </source>
</reference>
<dbReference type="OrthoDB" id="9804774at2"/>
<dbReference type="InterPro" id="IPR020904">
    <property type="entry name" value="Sc_DH/Rdtase_CS"/>
</dbReference>
<proteinExistence type="inferred from homology"/>
<dbReference type="PRINTS" id="PR00081">
    <property type="entry name" value="GDHRDH"/>
</dbReference>
<sequence length="466" mass="49172">MNDRYGEFVQSNLGKKLAKNLGLPLPVELERFDMGKPVVRGDVLVGSAAGDDHSLSDAVARILADVHANVYVNASDGIKDALANASVDAKADTGGKDKYKVVVFDATNINNADELTTIYEFFHPIARRIDKSGRVIVLGRPPEELDDIQASLAQRALVGFVKSIAKEFKKGITAQLIYVAKGQEQHLDSTLRFFMSARSAYVSGQVVQVNKGEHVSVDWQQPLAGKTMLVTGASRGIGESIARVLARDGAHVICLDVPQQQSELQKVAGQISGSTLLLDITADDAGEKIANAAAKRGGLDAIIHNAGVTRDKTLANMDEQKWNMVININLASIAKINDHLLANDALNDNARIVCVSSISGIAGNLGQTNYATSKAGVIGLVNATANQLQANGKGMTINAVAPGFIETQMTAAIPFAIREAGRRMNSMSQGGLPVDVAEAIAWLASPASGGINGNTVRVCGQSLLGA</sequence>
<dbReference type="EMBL" id="MUYT01000001">
    <property type="protein sequence ID" value="OOS22813.1"/>
    <property type="molecule type" value="Genomic_DNA"/>
</dbReference>
<dbReference type="SUPFAM" id="SSF51735">
    <property type="entry name" value="NAD(P)-binding Rossmann-fold domains"/>
    <property type="match status" value="1"/>
</dbReference>
<dbReference type="Proteomes" id="UP000191094">
    <property type="component" value="Unassembled WGS sequence"/>
</dbReference>